<dbReference type="Proteomes" id="UP000198636">
    <property type="component" value="Unassembled WGS sequence"/>
</dbReference>
<dbReference type="STRING" id="1120976.SAMN03080606_01626"/>
<name>A0A1G5GAY4_9FIRM</name>
<accession>A0A1G5GAY4</accession>
<dbReference type="OrthoDB" id="9980987at2"/>
<dbReference type="RefSeq" id="WP_091542097.1">
    <property type="nucleotide sequence ID" value="NZ_FMUS01000009.1"/>
</dbReference>
<organism evidence="1 2">
    <name type="scientific">Alkaliphilus peptidifermentans DSM 18978</name>
    <dbReference type="NCBI Taxonomy" id="1120976"/>
    <lineage>
        <taxon>Bacteria</taxon>
        <taxon>Bacillati</taxon>
        <taxon>Bacillota</taxon>
        <taxon>Clostridia</taxon>
        <taxon>Peptostreptococcales</taxon>
        <taxon>Natronincolaceae</taxon>
        <taxon>Alkaliphilus</taxon>
    </lineage>
</organism>
<proteinExistence type="predicted"/>
<gene>
    <name evidence="1" type="ORF">SAMN03080606_01626</name>
</gene>
<reference evidence="1 2" key="1">
    <citation type="submission" date="2016-10" db="EMBL/GenBank/DDBJ databases">
        <authorList>
            <person name="de Groot N.N."/>
        </authorList>
    </citation>
    <scope>NUCLEOTIDE SEQUENCE [LARGE SCALE GENOMIC DNA]</scope>
    <source>
        <strain evidence="1 2">DSM 18978</strain>
    </source>
</reference>
<protein>
    <submittedName>
        <fullName evidence="1">Uncharacterized protein</fullName>
    </submittedName>
</protein>
<evidence type="ECO:0000313" key="2">
    <source>
        <dbReference type="Proteomes" id="UP000198636"/>
    </source>
</evidence>
<keyword evidence="2" id="KW-1185">Reference proteome</keyword>
<evidence type="ECO:0000313" key="1">
    <source>
        <dbReference type="EMBL" id="SCY48715.1"/>
    </source>
</evidence>
<sequence length="315" mass="36155">MKRFFIGITVIVILFAVWIVIGQSNSKAKVTAQYRDGRITTQVKTTGIHNIASTIFRYKTHFLDQYINVDPWVVTYTFPNRDETHIYEVPADLFGGKKDDLEVEVAVTYQDGTEEILGNVILKDMKKQVYDDFVLEPEFEEGFVYYHANGLTAVIAQNAYDEDIIFYSYPNSSSLSVGFQKYYALYPLKNYGVISEEALSEDFLGFEPVNAFINVSGEEMYIVVEHSMIDLRWDGFYPYDSEGNEVIYEGKAGENINLVRNGELVDISKASHEKYRQMVSRIPDIRFLITSLYEWKGTKGQKPSMSSTINLSFFK</sequence>
<dbReference type="AlphaFoldDB" id="A0A1G5GAY4"/>
<dbReference type="EMBL" id="FMUS01000009">
    <property type="protein sequence ID" value="SCY48715.1"/>
    <property type="molecule type" value="Genomic_DNA"/>
</dbReference>